<organism evidence="2 3">
    <name type="scientific">Eiseniibacteriota bacterium</name>
    <dbReference type="NCBI Taxonomy" id="2212470"/>
    <lineage>
        <taxon>Bacteria</taxon>
        <taxon>Candidatus Eiseniibacteriota</taxon>
    </lineage>
</organism>
<dbReference type="InterPro" id="IPR003142">
    <property type="entry name" value="BPL_C"/>
</dbReference>
<name>A0A538TRD8_UNCEI</name>
<dbReference type="AlphaFoldDB" id="A0A538TRD8"/>
<dbReference type="Proteomes" id="UP000316609">
    <property type="component" value="Unassembled WGS sequence"/>
</dbReference>
<accession>A0A538TRD8</accession>
<evidence type="ECO:0000259" key="1">
    <source>
        <dbReference type="Pfam" id="PF02237"/>
    </source>
</evidence>
<comment type="caution">
    <text evidence="2">The sequence shown here is derived from an EMBL/GenBank/DDBJ whole genome shotgun (WGS) entry which is preliminary data.</text>
</comment>
<dbReference type="SUPFAM" id="SSF50037">
    <property type="entry name" value="C-terminal domain of transcriptional repressors"/>
    <property type="match status" value="1"/>
</dbReference>
<sequence length="70" mass="7099">MMATRGAEPVLEAWRARATFWGQPVTVRSLGRAQSGIATGLDDGGGLMLDQGGRTVVVLAGDLDVGAASG</sequence>
<dbReference type="InterPro" id="IPR008988">
    <property type="entry name" value="Transcriptional_repressor_C"/>
</dbReference>
<dbReference type="EMBL" id="VBOY01000060">
    <property type="protein sequence ID" value="TMQ66191.1"/>
    <property type="molecule type" value="Genomic_DNA"/>
</dbReference>
<dbReference type="Gene3D" id="2.30.30.100">
    <property type="match status" value="1"/>
</dbReference>
<gene>
    <name evidence="2" type="ORF">E6K78_06725</name>
</gene>
<evidence type="ECO:0000313" key="3">
    <source>
        <dbReference type="Proteomes" id="UP000316609"/>
    </source>
</evidence>
<proteinExistence type="predicted"/>
<reference evidence="2 3" key="1">
    <citation type="journal article" date="2019" name="Nat. Microbiol.">
        <title>Mediterranean grassland soil C-N compound turnover is dependent on rainfall and depth, and is mediated by genomically divergent microorganisms.</title>
        <authorList>
            <person name="Diamond S."/>
            <person name="Andeer P.F."/>
            <person name="Li Z."/>
            <person name="Crits-Christoph A."/>
            <person name="Burstein D."/>
            <person name="Anantharaman K."/>
            <person name="Lane K.R."/>
            <person name="Thomas B.C."/>
            <person name="Pan C."/>
            <person name="Northen T.R."/>
            <person name="Banfield J.F."/>
        </authorList>
    </citation>
    <scope>NUCLEOTIDE SEQUENCE [LARGE SCALE GENOMIC DNA]</scope>
    <source>
        <strain evidence="2">WS_8</strain>
    </source>
</reference>
<evidence type="ECO:0000313" key="2">
    <source>
        <dbReference type="EMBL" id="TMQ66191.1"/>
    </source>
</evidence>
<feature type="domain" description="Biotin protein ligase C-terminal" evidence="1">
    <location>
        <begin position="22"/>
        <end position="62"/>
    </location>
</feature>
<dbReference type="Pfam" id="PF02237">
    <property type="entry name" value="BPL_C"/>
    <property type="match status" value="1"/>
</dbReference>
<protein>
    <recommendedName>
        <fullName evidence="1">Biotin protein ligase C-terminal domain-containing protein</fullName>
    </recommendedName>
</protein>